<accession>A0ABP6LQT1</accession>
<evidence type="ECO:0000313" key="3">
    <source>
        <dbReference type="Proteomes" id="UP001501532"/>
    </source>
</evidence>
<evidence type="ECO:0000256" key="1">
    <source>
        <dbReference type="SAM" id="SignalP"/>
    </source>
</evidence>
<proteinExistence type="predicted"/>
<dbReference type="Proteomes" id="UP001501532">
    <property type="component" value="Unassembled WGS sequence"/>
</dbReference>
<keyword evidence="1" id="KW-0732">Signal</keyword>
<organism evidence="2 3">
    <name type="scientific">Streptomyces glomeratus</name>
    <dbReference type="NCBI Taxonomy" id="284452"/>
    <lineage>
        <taxon>Bacteria</taxon>
        <taxon>Bacillati</taxon>
        <taxon>Actinomycetota</taxon>
        <taxon>Actinomycetes</taxon>
        <taxon>Kitasatosporales</taxon>
        <taxon>Streptomycetaceae</taxon>
        <taxon>Streptomyces</taxon>
    </lineage>
</organism>
<protein>
    <submittedName>
        <fullName evidence="2">Uncharacterized protein</fullName>
    </submittedName>
</protein>
<dbReference type="EMBL" id="BAAAUF010000026">
    <property type="protein sequence ID" value="GAA3048811.1"/>
    <property type="molecule type" value="Genomic_DNA"/>
</dbReference>
<sequence length="157" mass="16695">MRYSPPAVSAALHINGRLMKQHRHVMARAATAVTATGLALALGAGSAFADGNYVGTFDKNGKHVATVVFEPRNSSGGTQYTDVIDSAADGHSIRAVTYDATTGKKRNTCQTSSVKDCGISPRIPKHHKVRIKVYWVKGRTATYLGTVKTAKGDLPVV</sequence>
<comment type="caution">
    <text evidence="2">The sequence shown here is derived from an EMBL/GenBank/DDBJ whole genome shotgun (WGS) entry which is preliminary data.</text>
</comment>
<name>A0ABP6LQT1_9ACTN</name>
<keyword evidence="3" id="KW-1185">Reference proteome</keyword>
<reference evidence="3" key="1">
    <citation type="journal article" date="2019" name="Int. J. Syst. Evol. Microbiol.">
        <title>The Global Catalogue of Microorganisms (GCM) 10K type strain sequencing project: providing services to taxonomists for standard genome sequencing and annotation.</title>
        <authorList>
            <consortium name="The Broad Institute Genomics Platform"/>
            <consortium name="The Broad Institute Genome Sequencing Center for Infectious Disease"/>
            <person name="Wu L."/>
            <person name="Ma J."/>
        </authorList>
    </citation>
    <scope>NUCLEOTIDE SEQUENCE [LARGE SCALE GENOMIC DNA]</scope>
    <source>
        <strain evidence="3">JCM 9091</strain>
    </source>
</reference>
<feature type="signal peptide" evidence="1">
    <location>
        <begin position="1"/>
        <end position="49"/>
    </location>
</feature>
<gene>
    <name evidence="2" type="ORF">GCM10010448_34840</name>
</gene>
<evidence type="ECO:0000313" key="2">
    <source>
        <dbReference type="EMBL" id="GAA3048811.1"/>
    </source>
</evidence>
<feature type="chain" id="PRO_5045279121" evidence="1">
    <location>
        <begin position="50"/>
        <end position="157"/>
    </location>
</feature>